<sequence length="450" mass="49678">MDSMLISVIVFLLVYVAITFELVNKAVAAFSGVSILVLLNIISPHIPNLSEKHSSSHSDIPYAIMLIDYETIMLLFGMMIIVSVLKQSGLFTVIAIRIAELTKGKPIKILVLFSFVTAIMSAFLDNVTTVLIIIPLIIELTKGLGLDPKKYILSQIMISNIGGAATLIGDPPNVIIGSKVGLTFNQFLINMGPPVIVIFFVVLVFIWFINRDEFKTIDNNIIKLFIVNLLLEKIRYEFGHAKIDKPLITKGLIFLAITILLFITQTITHLPPGVVAISMGIFLVLYTRSNIEKVLEEIEWTTLMFFVGLFILVGSLEHYHVIKWIADNVFSNLGNNPYVNVLVVQWVSGIVSGFLDNIPFTITMIPIIEIINESNPLLQNLLWWALALGACLGGNITIIGASANIISIGIAKKAGINISFIEFMKVGAIISIISLLIASIYLIIRINIML</sequence>
<dbReference type="GO" id="GO:0005886">
    <property type="term" value="C:plasma membrane"/>
    <property type="evidence" value="ECO:0007669"/>
    <property type="project" value="UniProtKB-SubCell"/>
</dbReference>
<keyword evidence="3" id="KW-0813">Transport</keyword>
<keyword evidence="7 8" id="KW-0472">Membrane</keyword>
<comment type="subcellular location">
    <subcellularLocation>
        <location evidence="1">Cell membrane</location>
        <topology evidence="1">Multi-pass membrane protein</topology>
    </subcellularLocation>
</comment>
<evidence type="ECO:0000256" key="8">
    <source>
        <dbReference type="SAM" id="Phobius"/>
    </source>
</evidence>
<name>A0A381UCV9_9ZZZZ</name>
<dbReference type="EMBL" id="UINC01006194">
    <property type="protein sequence ID" value="SVA26062.1"/>
    <property type="molecule type" value="Genomic_DNA"/>
</dbReference>
<feature type="transmembrane region" description="Helical" evidence="8">
    <location>
        <begin position="72"/>
        <end position="98"/>
    </location>
</feature>
<dbReference type="PRINTS" id="PR00758">
    <property type="entry name" value="ARSENICPUMP"/>
</dbReference>
<accession>A0A381UCV9</accession>
<dbReference type="CDD" id="cd01116">
    <property type="entry name" value="P_permease"/>
    <property type="match status" value="1"/>
</dbReference>
<evidence type="ECO:0000313" key="10">
    <source>
        <dbReference type="EMBL" id="SVA26062.1"/>
    </source>
</evidence>
<evidence type="ECO:0000259" key="9">
    <source>
        <dbReference type="Pfam" id="PF03600"/>
    </source>
</evidence>
<comment type="similarity">
    <text evidence="2">Belongs to the CitM (TC 2.A.11) transporter family.</text>
</comment>
<feature type="transmembrane region" description="Helical" evidence="8">
    <location>
        <begin position="28"/>
        <end position="46"/>
    </location>
</feature>
<organism evidence="10">
    <name type="scientific">marine metagenome</name>
    <dbReference type="NCBI Taxonomy" id="408172"/>
    <lineage>
        <taxon>unclassified sequences</taxon>
        <taxon>metagenomes</taxon>
        <taxon>ecological metagenomes</taxon>
    </lineage>
</organism>
<evidence type="ECO:0000256" key="4">
    <source>
        <dbReference type="ARBA" id="ARBA00022475"/>
    </source>
</evidence>
<evidence type="ECO:0000256" key="6">
    <source>
        <dbReference type="ARBA" id="ARBA00022989"/>
    </source>
</evidence>
<feature type="transmembrane region" description="Helical" evidence="8">
    <location>
        <begin position="298"/>
        <end position="316"/>
    </location>
</feature>
<feature type="domain" description="Citrate transporter-like" evidence="9">
    <location>
        <begin position="15"/>
        <end position="389"/>
    </location>
</feature>
<feature type="transmembrane region" description="Helical" evidence="8">
    <location>
        <begin position="110"/>
        <end position="138"/>
    </location>
</feature>
<keyword evidence="4" id="KW-1003">Cell membrane</keyword>
<evidence type="ECO:0000256" key="1">
    <source>
        <dbReference type="ARBA" id="ARBA00004651"/>
    </source>
</evidence>
<feature type="transmembrane region" description="Helical" evidence="8">
    <location>
        <begin position="187"/>
        <end position="209"/>
    </location>
</feature>
<proteinExistence type="inferred from homology"/>
<dbReference type="PANTHER" id="PTHR43568">
    <property type="entry name" value="P PROTEIN"/>
    <property type="match status" value="1"/>
</dbReference>
<evidence type="ECO:0000256" key="5">
    <source>
        <dbReference type="ARBA" id="ARBA00022692"/>
    </source>
</evidence>
<dbReference type="InterPro" id="IPR004680">
    <property type="entry name" value="Cit_transptr-like_dom"/>
</dbReference>
<dbReference type="Pfam" id="PF03600">
    <property type="entry name" value="CitMHS"/>
    <property type="match status" value="1"/>
</dbReference>
<feature type="transmembrane region" description="Helical" evidence="8">
    <location>
        <begin position="381"/>
        <end position="411"/>
    </location>
</feature>
<gene>
    <name evidence="10" type="ORF">METZ01_LOCUS78916</name>
</gene>
<dbReference type="InterPro" id="IPR051475">
    <property type="entry name" value="Diverse_Ion_Transporter"/>
</dbReference>
<dbReference type="InterPro" id="IPR000802">
    <property type="entry name" value="Arsenical_pump_ArsB"/>
</dbReference>
<keyword evidence="5 8" id="KW-0812">Transmembrane</keyword>
<feature type="transmembrane region" description="Helical" evidence="8">
    <location>
        <begin position="423"/>
        <end position="444"/>
    </location>
</feature>
<dbReference type="AlphaFoldDB" id="A0A381UCV9"/>
<evidence type="ECO:0000256" key="7">
    <source>
        <dbReference type="ARBA" id="ARBA00023136"/>
    </source>
</evidence>
<evidence type="ECO:0000256" key="3">
    <source>
        <dbReference type="ARBA" id="ARBA00022448"/>
    </source>
</evidence>
<feature type="transmembrane region" description="Helical" evidence="8">
    <location>
        <begin position="247"/>
        <end position="264"/>
    </location>
</feature>
<keyword evidence="6 8" id="KW-1133">Transmembrane helix</keyword>
<dbReference type="PANTHER" id="PTHR43568:SF1">
    <property type="entry name" value="P PROTEIN"/>
    <property type="match status" value="1"/>
</dbReference>
<evidence type="ECO:0000256" key="2">
    <source>
        <dbReference type="ARBA" id="ARBA00009843"/>
    </source>
</evidence>
<reference evidence="10" key="1">
    <citation type="submission" date="2018-05" db="EMBL/GenBank/DDBJ databases">
        <authorList>
            <person name="Lanie J.A."/>
            <person name="Ng W.-L."/>
            <person name="Kazmierczak K.M."/>
            <person name="Andrzejewski T.M."/>
            <person name="Davidsen T.M."/>
            <person name="Wayne K.J."/>
            <person name="Tettelin H."/>
            <person name="Glass J.I."/>
            <person name="Rusch D."/>
            <person name="Podicherti R."/>
            <person name="Tsui H.-C.T."/>
            <person name="Winkler M.E."/>
        </authorList>
    </citation>
    <scope>NUCLEOTIDE SEQUENCE</scope>
</reference>
<feature type="transmembrane region" description="Helical" evidence="8">
    <location>
        <begin position="6"/>
        <end position="23"/>
    </location>
</feature>
<dbReference type="GO" id="GO:0015105">
    <property type="term" value="F:arsenite transmembrane transporter activity"/>
    <property type="evidence" value="ECO:0007669"/>
    <property type="project" value="InterPro"/>
</dbReference>
<protein>
    <recommendedName>
        <fullName evidence="9">Citrate transporter-like domain-containing protein</fullName>
    </recommendedName>
</protein>